<dbReference type="GO" id="GO:0016301">
    <property type="term" value="F:kinase activity"/>
    <property type="evidence" value="ECO:0007669"/>
    <property type="project" value="UniProtKB-KW"/>
</dbReference>
<keyword evidence="1" id="KW-0472">Membrane</keyword>
<comment type="caution">
    <text evidence="2">The sequence shown here is derived from an EMBL/GenBank/DDBJ whole genome shotgun (WGS) entry which is preliminary data.</text>
</comment>
<dbReference type="Proteomes" id="UP001163823">
    <property type="component" value="Chromosome 14"/>
</dbReference>
<sequence>MGDISLISASWKLWPNRLFVSWINPNCSICEAEVKNCKLKSNGTEGEIECFRVHKPIRGKSTKIIAISVILGSFLLMLVVVAVSHTYRSSKAREEYEARIEQFLDDYKALKPTRVDL</sequence>
<organism evidence="2 3">
    <name type="scientific">Quillaja saponaria</name>
    <name type="common">Soap bark tree</name>
    <dbReference type="NCBI Taxonomy" id="32244"/>
    <lineage>
        <taxon>Eukaryota</taxon>
        <taxon>Viridiplantae</taxon>
        <taxon>Streptophyta</taxon>
        <taxon>Embryophyta</taxon>
        <taxon>Tracheophyta</taxon>
        <taxon>Spermatophyta</taxon>
        <taxon>Magnoliopsida</taxon>
        <taxon>eudicotyledons</taxon>
        <taxon>Gunneridae</taxon>
        <taxon>Pentapetalae</taxon>
        <taxon>rosids</taxon>
        <taxon>fabids</taxon>
        <taxon>Fabales</taxon>
        <taxon>Quillajaceae</taxon>
        <taxon>Quillaja</taxon>
    </lineage>
</organism>
<name>A0AAD7KNP6_QUISA</name>
<reference evidence="2" key="1">
    <citation type="journal article" date="2023" name="Science">
        <title>Elucidation of the pathway for biosynthesis of saponin adjuvants from the soapbark tree.</title>
        <authorList>
            <person name="Reed J."/>
            <person name="Orme A."/>
            <person name="El-Demerdash A."/>
            <person name="Owen C."/>
            <person name="Martin L.B.B."/>
            <person name="Misra R.C."/>
            <person name="Kikuchi S."/>
            <person name="Rejzek M."/>
            <person name="Martin A.C."/>
            <person name="Harkess A."/>
            <person name="Leebens-Mack J."/>
            <person name="Louveau T."/>
            <person name="Stephenson M.J."/>
            <person name="Osbourn A."/>
        </authorList>
    </citation>
    <scope>NUCLEOTIDE SEQUENCE</scope>
    <source>
        <strain evidence="2">S10</strain>
    </source>
</reference>
<dbReference type="KEGG" id="qsa:O6P43_032438"/>
<keyword evidence="3" id="KW-1185">Reference proteome</keyword>
<dbReference type="AlphaFoldDB" id="A0AAD7KNP6"/>
<gene>
    <name evidence="2" type="ORF">O6P43_032438</name>
</gene>
<keyword evidence="2" id="KW-0808">Transferase</keyword>
<dbReference type="EMBL" id="JARAOO010000014">
    <property type="protein sequence ID" value="KAJ7942816.1"/>
    <property type="molecule type" value="Genomic_DNA"/>
</dbReference>
<evidence type="ECO:0000313" key="3">
    <source>
        <dbReference type="Proteomes" id="UP001163823"/>
    </source>
</evidence>
<keyword evidence="1" id="KW-1133">Transmembrane helix</keyword>
<protein>
    <submittedName>
        <fullName evidence="2">Rust resistance kinase</fullName>
    </submittedName>
</protein>
<keyword evidence="2" id="KW-0418">Kinase</keyword>
<proteinExistence type="predicted"/>
<evidence type="ECO:0000256" key="1">
    <source>
        <dbReference type="SAM" id="Phobius"/>
    </source>
</evidence>
<evidence type="ECO:0000313" key="2">
    <source>
        <dbReference type="EMBL" id="KAJ7942816.1"/>
    </source>
</evidence>
<accession>A0AAD7KNP6</accession>
<keyword evidence="1" id="KW-0812">Transmembrane</keyword>
<feature type="transmembrane region" description="Helical" evidence="1">
    <location>
        <begin position="64"/>
        <end position="83"/>
    </location>
</feature>